<dbReference type="InterPro" id="IPR050757">
    <property type="entry name" value="Collagen_mod_GT25"/>
</dbReference>
<comment type="caution">
    <text evidence="6">The sequence shown here is derived from an EMBL/GenBank/DDBJ whole genome shotgun (WGS) entry which is preliminary data.</text>
</comment>
<reference evidence="6" key="1">
    <citation type="submission" date="2023-08" db="EMBL/GenBank/DDBJ databases">
        <authorList>
            <person name="Audoor S."/>
            <person name="Bilcke G."/>
        </authorList>
    </citation>
    <scope>NUCLEOTIDE SEQUENCE</scope>
</reference>
<evidence type="ECO:0000256" key="2">
    <source>
        <dbReference type="ARBA" id="ARBA00022676"/>
    </source>
</evidence>
<keyword evidence="2" id="KW-0328">Glycosyltransferase</keyword>
<dbReference type="CDD" id="cd06532">
    <property type="entry name" value="Glyco_transf_25"/>
    <property type="match status" value="1"/>
</dbReference>
<dbReference type="Proteomes" id="UP001295423">
    <property type="component" value="Unassembled WGS sequence"/>
</dbReference>
<gene>
    <name evidence="6" type="ORF">CYCCA115_LOCUS20882</name>
</gene>
<evidence type="ECO:0000313" key="7">
    <source>
        <dbReference type="Proteomes" id="UP001295423"/>
    </source>
</evidence>
<evidence type="ECO:0000256" key="3">
    <source>
        <dbReference type="ARBA" id="ARBA00022679"/>
    </source>
</evidence>
<feature type="compositionally biased region" description="Basic and acidic residues" evidence="4">
    <location>
        <begin position="174"/>
        <end position="188"/>
    </location>
</feature>
<dbReference type="InterPro" id="IPR002654">
    <property type="entry name" value="Glyco_trans_25"/>
</dbReference>
<keyword evidence="3" id="KW-0808">Transferase</keyword>
<sequence>MQEEASFFDEAFDHVKCINLTRRPDRWQAFLRQHFVPRKLERWEAIDGSLLLTHVPPSEEQEECQMEWDASQNAKYDPHIQPPMMKRCTMGEVGCTLSHVAAWKEFCVLDDSAGGDGNGASTMLILEDDAIFHPTFLSSFSKMWKLVPEDWDMFYLGFCNVGPTTPVVTASSVKKNDPTNEDPRRQEEQGQQPDFTTISIVRPSYGFYTHAYALRTRGAQKLLSQLPVVGPIDTWLADNSWFGMNVYLGVMGRSTCIIGQQRKDLKNDIVHSAHCRD</sequence>
<comment type="similarity">
    <text evidence="1">Belongs to the glycosyltransferase 25 family.</text>
</comment>
<accession>A0AAD2G7A6</accession>
<name>A0AAD2G7A6_9STRA</name>
<evidence type="ECO:0000256" key="4">
    <source>
        <dbReference type="SAM" id="MobiDB-lite"/>
    </source>
</evidence>
<dbReference type="PANTHER" id="PTHR10730">
    <property type="entry name" value="PROCOLLAGEN-LYSINE,2-OXOGLUTARATE 5-DIOXYGENASE/GLYCOSYLTRANSFERASE 25 FAMILY MEMBER"/>
    <property type="match status" value="1"/>
</dbReference>
<feature type="region of interest" description="Disordered" evidence="4">
    <location>
        <begin position="169"/>
        <end position="192"/>
    </location>
</feature>
<protein>
    <recommendedName>
        <fullName evidence="5">Glycosyl transferase family 25 domain-containing protein</fullName>
    </recommendedName>
</protein>
<dbReference type="GO" id="GO:0016740">
    <property type="term" value="F:transferase activity"/>
    <property type="evidence" value="ECO:0007669"/>
    <property type="project" value="UniProtKB-KW"/>
</dbReference>
<dbReference type="EMBL" id="CAKOGP040002202">
    <property type="protein sequence ID" value="CAJ1964965.1"/>
    <property type="molecule type" value="Genomic_DNA"/>
</dbReference>
<evidence type="ECO:0000259" key="5">
    <source>
        <dbReference type="Pfam" id="PF01755"/>
    </source>
</evidence>
<feature type="domain" description="Glycosyl transferase family 25" evidence="5">
    <location>
        <begin position="17"/>
        <end position="231"/>
    </location>
</feature>
<organism evidence="6 7">
    <name type="scientific">Cylindrotheca closterium</name>
    <dbReference type="NCBI Taxonomy" id="2856"/>
    <lineage>
        <taxon>Eukaryota</taxon>
        <taxon>Sar</taxon>
        <taxon>Stramenopiles</taxon>
        <taxon>Ochrophyta</taxon>
        <taxon>Bacillariophyta</taxon>
        <taxon>Bacillariophyceae</taxon>
        <taxon>Bacillariophycidae</taxon>
        <taxon>Bacillariales</taxon>
        <taxon>Bacillariaceae</taxon>
        <taxon>Cylindrotheca</taxon>
    </lineage>
</organism>
<evidence type="ECO:0000256" key="1">
    <source>
        <dbReference type="ARBA" id="ARBA00006721"/>
    </source>
</evidence>
<keyword evidence="7" id="KW-1185">Reference proteome</keyword>
<dbReference type="PANTHER" id="PTHR10730:SF53">
    <property type="entry name" value="GLYCOSYLTRANSFERASE 25 FAMILY MEMBER"/>
    <property type="match status" value="1"/>
</dbReference>
<proteinExistence type="inferred from homology"/>
<dbReference type="Pfam" id="PF01755">
    <property type="entry name" value="Glyco_transf_25"/>
    <property type="match status" value="1"/>
</dbReference>
<dbReference type="AlphaFoldDB" id="A0AAD2G7A6"/>
<evidence type="ECO:0000313" key="6">
    <source>
        <dbReference type="EMBL" id="CAJ1964965.1"/>
    </source>
</evidence>